<dbReference type="SUPFAM" id="SSF160964">
    <property type="entry name" value="MalF N-terminal region-like"/>
    <property type="match status" value="1"/>
</dbReference>
<protein>
    <submittedName>
        <fullName evidence="9">Sugar ABC transporter permease</fullName>
    </submittedName>
</protein>
<dbReference type="AlphaFoldDB" id="A0A494X1G0"/>
<feature type="transmembrane region" description="Helical" evidence="7">
    <location>
        <begin position="129"/>
        <end position="149"/>
    </location>
</feature>
<dbReference type="Gene3D" id="1.10.3720.10">
    <property type="entry name" value="MetI-like"/>
    <property type="match status" value="1"/>
</dbReference>
<keyword evidence="4 7" id="KW-0812">Transmembrane</keyword>
<comment type="similarity">
    <text evidence="7">Belongs to the binding-protein-dependent transport system permease family.</text>
</comment>
<evidence type="ECO:0000313" key="9">
    <source>
        <dbReference type="EMBL" id="RKP44172.1"/>
    </source>
</evidence>
<evidence type="ECO:0000256" key="4">
    <source>
        <dbReference type="ARBA" id="ARBA00022692"/>
    </source>
</evidence>
<dbReference type="PROSITE" id="PS50928">
    <property type="entry name" value="ABC_TM1"/>
    <property type="match status" value="1"/>
</dbReference>
<keyword evidence="10" id="KW-1185">Reference proteome</keyword>
<dbReference type="Pfam" id="PF00528">
    <property type="entry name" value="BPD_transp_1"/>
    <property type="match status" value="1"/>
</dbReference>
<feature type="transmembrane region" description="Helical" evidence="7">
    <location>
        <begin position="36"/>
        <end position="63"/>
    </location>
</feature>
<dbReference type="InterPro" id="IPR000515">
    <property type="entry name" value="MetI-like"/>
</dbReference>
<feature type="transmembrane region" description="Helical" evidence="7">
    <location>
        <begin position="176"/>
        <end position="198"/>
    </location>
</feature>
<dbReference type="CDD" id="cd06261">
    <property type="entry name" value="TM_PBP2"/>
    <property type="match status" value="1"/>
</dbReference>
<sequence length="317" mass="35295">MATTSRCGGSLQTTITERNASGASFWARHQRSIAPWLFLTPALVLFAVYVLAPIVQSIALSFYEWDGLGKARFVGLANYIELAGDVDFRAALKNNVIWLAGFMLSIPAGLFLALFLNQSVFGMRAVKSLFFFPFVISQAVIGLVFSWFYDPANGLLFHVLHWFGIGRVAVLSDERYVTYGIVVAGLYPQIAYCMILYLTGLNNVRADLIEAARLEGAKGWSMLTRVVLPQLRPATFVAVVVTVVGALRSFDMVSIMTQGGPYGSSRVLAYYMYEQALSEYGYRMGYGSAIATVLFLIMLVYIAFVIVRIYRQEQERH</sequence>
<name>A0A494X1G0_9BURK</name>
<feature type="transmembrane region" description="Helical" evidence="7">
    <location>
        <begin position="286"/>
        <end position="310"/>
    </location>
</feature>
<evidence type="ECO:0000313" key="10">
    <source>
        <dbReference type="Proteomes" id="UP000280434"/>
    </source>
</evidence>
<gene>
    <name evidence="9" type="ORF">D7S89_23490</name>
</gene>
<keyword evidence="6 7" id="KW-0472">Membrane</keyword>
<keyword evidence="3" id="KW-1003">Cell membrane</keyword>
<reference evidence="9 10" key="1">
    <citation type="submission" date="2018-10" db="EMBL/GenBank/DDBJ databases">
        <title>Paraburkholderia sp. 7MK8-2, isolated from soil.</title>
        <authorList>
            <person name="Gao Z.-H."/>
            <person name="Qiu L.-H."/>
        </authorList>
    </citation>
    <scope>NUCLEOTIDE SEQUENCE [LARGE SCALE GENOMIC DNA]</scope>
    <source>
        <strain evidence="9 10">7MK8-2</strain>
    </source>
</reference>
<keyword evidence="2 7" id="KW-0813">Transport</keyword>
<dbReference type="GO" id="GO:0055085">
    <property type="term" value="P:transmembrane transport"/>
    <property type="evidence" value="ECO:0007669"/>
    <property type="project" value="InterPro"/>
</dbReference>
<evidence type="ECO:0000256" key="6">
    <source>
        <dbReference type="ARBA" id="ARBA00023136"/>
    </source>
</evidence>
<keyword evidence="5 7" id="KW-1133">Transmembrane helix</keyword>
<dbReference type="InterPro" id="IPR051393">
    <property type="entry name" value="ABC_transporter_permease"/>
</dbReference>
<evidence type="ECO:0000256" key="2">
    <source>
        <dbReference type="ARBA" id="ARBA00022448"/>
    </source>
</evidence>
<dbReference type="OrthoDB" id="8585214at2"/>
<dbReference type="Proteomes" id="UP000280434">
    <property type="component" value="Unassembled WGS sequence"/>
</dbReference>
<comment type="caution">
    <text evidence="9">The sequence shown here is derived from an EMBL/GenBank/DDBJ whole genome shotgun (WGS) entry which is preliminary data.</text>
</comment>
<evidence type="ECO:0000259" key="8">
    <source>
        <dbReference type="PROSITE" id="PS50928"/>
    </source>
</evidence>
<dbReference type="PANTHER" id="PTHR30193">
    <property type="entry name" value="ABC TRANSPORTER PERMEASE PROTEIN"/>
    <property type="match status" value="1"/>
</dbReference>
<dbReference type="EMBL" id="RBZV01000014">
    <property type="protein sequence ID" value="RKP44172.1"/>
    <property type="molecule type" value="Genomic_DNA"/>
</dbReference>
<comment type="subcellular location">
    <subcellularLocation>
        <location evidence="1 7">Cell membrane</location>
        <topology evidence="1 7">Multi-pass membrane protein</topology>
    </subcellularLocation>
</comment>
<feature type="domain" description="ABC transmembrane type-1" evidence="8">
    <location>
        <begin position="91"/>
        <end position="307"/>
    </location>
</feature>
<organism evidence="9 10">
    <name type="scientific">Trinickia fusca</name>
    <dbReference type="NCBI Taxonomy" id="2419777"/>
    <lineage>
        <taxon>Bacteria</taxon>
        <taxon>Pseudomonadati</taxon>
        <taxon>Pseudomonadota</taxon>
        <taxon>Betaproteobacteria</taxon>
        <taxon>Burkholderiales</taxon>
        <taxon>Burkholderiaceae</taxon>
        <taxon>Trinickia</taxon>
    </lineage>
</organism>
<dbReference type="PANTHER" id="PTHR30193:SF37">
    <property type="entry name" value="INNER MEMBRANE ABC TRANSPORTER PERMEASE PROTEIN YCJO"/>
    <property type="match status" value="1"/>
</dbReference>
<dbReference type="InterPro" id="IPR035906">
    <property type="entry name" value="MetI-like_sf"/>
</dbReference>
<evidence type="ECO:0000256" key="5">
    <source>
        <dbReference type="ARBA" id="ARBA00022989"/>
    </source>
</evidence>
<dbReference type="GO" id="GO:0005886">
    <property type="term" value="C:plasma membrane"/>
    <property type="evidence" value="ECO:0007669"/>
    <property type="project" value="UniProtKB-SubCell"/>
</dbReference>
<accession>A0A494X1G0</accession>
<feature type="transmembrane region" description="Helical" evidence="7">
    <location>
        <begin position="96"/>
        <end position="117"/>
    </location>
</feature>
<dbReference type="SUPFAM" id="SSF161098">
    <property type="entry name" value="MetI-like"/>
    <property type="match status" value="1"/>
</dbReference>
<evidence type="ECO:0000256" key="3">
    <source>
        <dbReference type="ARBA" id="ARBA00022475"/>
    </source>
</evidence>
<evidence type="ECO:0000256" key="7">
    <source>
        <dbReference type="RuleBase" id="RU363032"/>
    </source>
</evidence>
<proteinExistence type="inferred from homology"/>
<evidence type="ECO:0000256" key="1">
    <source>
        <dbReference type="ARBA" id="ARBA00004651"/>
    </source>
</evidence>